<dbReference type="GO" id="GO:0008170">
    <property type="term" value="F:N-methyltransferase activity"/>
    <property type="evidence" value="ECO:0007669"/>
    <property type="project" value="InterPro"/>
</dbReference>
<evidence type="ECO:0000313" key="10">
    <source>
        <dbReference type="Proteomes" id="UP000003009"/>
    </source>
</evidence>
<reference evidence="9" key="1">
    <citation type="submission" date="2009-04" db="EMBL/GenBank/DDBJ databases">
        <authorList>
            <person name="Weinstock G."/>
            <person name="Sodergren E."/>
            <person name="Clifton S."/>
            <person name="Fulton L."/>
            <person name="Fulton B."/>
            <person name="Courtney L."/>
            <person name="Fronick C."/>
            <person name="Harrison M."/>
            <person name="Strong C."/>
            <person name="Farmer C."/>
            <person name="Delahaunty K."/>
            <person name="Markovic C."/>
            <person name="Hall O."/>
            <person name="Minx P."/>
            <person name="Tomlinson C."/>
            <person name="Mitreva M."/>
            <person name="Nelson J."/>
            <person name="Hou S."/>
            <person name="Wollam A."/>
            <person name="Pepin K.H."/>
            <person name="Johnson M."/>
            <person name="Bhonagiri V."/>
            <person name="Nash W.E."/>
            <person name="Warren W."/>
            <person name="Chinwalla A."/>
            <person name="Mardis E.R."/>
            <person name="Wilson R.K."/>
        </authorList>
    </citation>
    <scope>NUCLEOTIDE SEQUENCE [LARGE SCALE GENOMIC DNA]</scope>
    <source>
        <strain evidence="9">ATCC 51147</strain>
    </source>
</reference>
<dbReference type="InterPro" id="IPR029063">
    <property type="entry name" value="SAM-dependent_MTases_sf"/>
</dbReference>
<dbReference type="Proteomes" id="UP000003009">
    <property type="component" value="Unassembled WGS sequence"/>
</dbReference>
<evidence type="ECO:0000259" key="7">
    <source>
        <dbReference type="Pfam" id="PF01555"/>
    </source>
</evidence>
<feature type="domain" description="Type III R-M EcoP15I C-terminal" evidence="8">
    <location>
        <begin position="526"/>
        <end position="621"/>
    </location>
</feature>
<dbReference type="InterPro" id="IPR002295">
    <property type="entry name" value="N4/N6-MTase_EcoPI_Mod-like"/>
</dbReference>
<keyword evidence="3" id="KW-0489">Methyltransferase</keyword>
<evidence type="ECO:0000256" key="3">
    <source>
        <dbReference type="ARBA" id="ARBA00022603"/>
    </source>
</evidence>
<evidence type="ECO:0000256" key="5">
    <source>
        <dbReference type="ARBA" id="ARBA00022691"/>
    </source>
</evidence>
<evidence type="ECO:0000259" key="8">
    <source>
        <dbReference type="Pfam" id="PF18273"/>
    </source>
</evidence>
<evidence type="ECO:0000256" key="4">
    <source>
        <dbReference type="ARBA" id="ARBA00022679"/>
    </source>
</evidence>
<dbReference type="HOGENOM" id="CLU_020164_2_0_4"/>
<keyword evidence="5" id="KW-0949">S-adenosyl-L-methionine</keyword>
<dbReference type="PROSITE" id="PS00092">
    <property type="entry name" value="N6_MTASE"/>
    <property type="match status" value="1"/>
</dbReference>
<feature type="domain" description="DNA methylase N-4/N-6" evidence="7">
    <location>
        <begin position="117"/>
        <end position="440"/>
    </location>
</feature>
<dbReference type="Gene3D" id="3.40.50.150">
    <property type="entry name" value="Vaccinia Virus protein VP39"/>
    <property type="match status" value="1"/>
</dbReference>
<dbReference type="EMBL" id="ACJW02000002">
    <property type="protein sequence ID" value="EEP69159.1"/>
    <property type="molecule type" value="Genomic_DNA"/>
</dbReference>
<name>C4GG04_9NEIS</name>
<comment type="catalytic activity">
    <reaction evidence="6">
        <text>a 2'-deoxyadenosine in DNA + S-adenosyl-L-methionine = an N(6)-methyl-2'-deoxyadenosine in DNA + S-adenosyl-L-homocysteine + H(+)</text>
        <dbReference type="Rhea" id="RHEA:15197"/>
        <dbReference type="Rhea" id="RHEA-COMP:12418"/>
        <dbReference type="Rhea" id="RHEA-COMP:12419"/>
        <dbReference type="ChEBI" id="CHEBI:15378"/>
        <dbReference type="ChEBI" id="CHEBI:57856"/>
        <dbReference type="ChEBI" id="CHEBI:59789"/>
        <dbReference type="ChEBI" id="CHEBI:90615"/>
        <dbReference type="ChEBI" id="CHEBI:90616"/>
        <dbReference type="EC" id="2.1.1.72"/>
    </reaction>
</comment>
<protein>
    <recommendedName>
        <fullName evidence="2">site-specific DNA-methyltransferase (adenine-specific)</fullName>
        <ecNumber evidence="2">2.1.1.72</ecNumber>
    </recommendedName>
</protein>
<comment type="caution">
    <text evidence="9">The sequence shown here is derived from an EMBL/GenBank/DDBJ whole genome shotgun (WGS) entry which is preliminary data.</text>
</comment>
<dbReference type="AlphaFoldDB" id="C4GG04"/>
<sequence length="629" mass="71601">MTARDDLFSRSAPSEERLYLLKRQFPECFDKNGAFVPERLAESLRSDGLPVQKEYYSLNWLGKSYAKALRDAPPETLLAEDVAHNRQSENAASQNLLLKGDNLEILKHLKHAYAGAVKMIYIDPPYNTGSDGFVYQDDRRFTPEQLARLGGMDLDEACRVLEFTAKKSNSHSAWLTFMYPRLYIARELLREDGVIFISIDDNEQAQLKILCDEVFGEENFVSTAIRRAKVGGGSDNKQFATEADYLLVYAKNKNMLNTFYTPHTEQDLKRYSETDKEGKFFWDTYSRAGLASDEDEDEDSLYYSITFPDGSIKSERWRRSQERLKKDLDDGEAKFIETKNGWNVHFKQRLPELGKRPRQILFNGFNNALGTEELANLFKQKNIFKYPKYTGFIEFLIEICTQKDDLILDFFAGSGTTAHAVMNINANYPYKLRKYICIQIADILSAKKKEHKAAYNAGYRTIFQITQARLEKAAAKIRADYPHYTGDLGFKIFTTVPRFQAASDEAFDPQQPLLPESVRADLNSEQLDTLLTTWRVYDGCPLTAPVRPLDLAGYTAHLCGGNVYFMAAGCTSQTVKALIEKLDSDADFAPERVIFYGANMASAMQRELAQAVEGYANKKSLKLNVLARY</sequence>
<dbReference type="STRING" id="629741.GCWU000324_01071"/>
<dbReference type="GO" id="GO:0009007">
    <property type="term" value="F:site-specific DNA-methyltransferase (adenine-specific) activity"/>
    <property type="evidence" value="ECO:0007669"/>
    <property type="project" value="UniProtKB-EC"/>
</dbReference>
<gene>
    <name evidence="9" type="ORF">GCWU000324_01071</name>
</gene>
<dbReference type="OrthoDB" id="9816288at2"/>
<evidence type="ECO:0000256" key="1">
    <source>
        <dbReference type="ARBA" id="ARBA00006594"/>
    </source>
</evidence>
<keyword evidence="10" id="KW-1185">Reference proteome</keyword>
<evidence type="ECO:0000313" key="9">
    <source>
        <dbReference type="EMBL" id="EEP69159.1"/>
    </source>
</evidence>
<dbReference type="PIRSF" id="PIRSF015855">
    <property type="entry name" value="TypeIII_Mtase_mKpnI"/>
    <property type="match status" value="1"/>
</dbReference>
<proteinExistence type="inferred from homology"/>
<dbReference type="GeneID" id="84906660"/>
<comment type="similarity">
    <text evidence="1">Belongs to the N(4)/N(6)-methyltransferase family.</text>
</comment>
<dbReference type="Pfam" id="PF18273">
    <property type="entry name" value="T3RM_EcoP15I_C"/>
    <property type="match status" value="1"/>
</dbReference>
<dbReference type="SUPFAM" id="SSF53335">
    <property type="entry name" value="S-adenosyl-L-methionine-dependent methyltransferases"/>
    <property type="match status" value="1"/>
</dbReference>
<dbReference type="InterPro" id="IPR041405">
    <property type="entry name" value="T3RM_EcoP15I_C"/>
</dbReference>
<evidence type="ECO:0000256" key="6">
    <source>
        <dbReference type="ARBA" id="ARBA00047942"/>
    </source>
</evidence>
<keyword evidence="4" id="KW-0808">Transferase</keyword>
<dbReference type="Pfam" id="PF01555">
    <property type="entry name" value="N6_N4_Mtase"/>
    <property type="match status" value="1"/>
</dbReference>
<organism evidence="9 10">
    <name type="scientific">Kingella oralis ATCC 51147</name>
    <dbReference type="NCBI Taxonomy" id="629741"/>
    <lineage>
        <taxon>Bacteria</taxon>
        <taxon>Pseudomonadati</taxon>
        <taxon>Pseudomonadota</taxon>
        <taxon>Betaproteobacteria</taxon>
        <taxon>Neisseriales</taxon>
        <taxon>Neisseriaceae</taxon>
        <taxon>Kingella</taxon>
    </lineage>
</organism>
<dbReference type="GO" id="GO:0003677">
    <property type="term" value="F:DNA binding"/>
    <property type="evidence" value="ECO:0007669"/>
    <property type="project" value="InterPro"/>
</dbReference>
<dbReference type="InterPro" id="IPR002052">
    <property type="entry name" value="DNA_methylase_N6_adenine_CS"/>
</dbReference>
<accession>C4GG04</accession>
<evidence type="ECO:0000256" key="2">
    <source>
        <dbReference type="ARBA" id="ARBA00011900"/>
    </source>
</evidence>
<dbReference type="RefSeq" id="WP_003795031.1">
    <property type="nucleotide sequence ID" value="NZ_GG665871.1"/>
</dbReference>
<dbReference type="EC" id="2.1.1.72" evidence="2"/>
<dbReference type="PRINTS" id="PR00506">
    <property type="entry name" value="D21N6MTFRASE"/>
</dbReference>
<dbReference type="InterPro" id="IPR002941">
    <property type="entry name" value="DNA_methylase_N4/N6"/>
</dbReference>
<dbReference type="GO" id="GO:0032259">
    <property type="term" value="P:methylation"/>
    <property type="evidence" value="ECO:0007669"/>
    <property type="project" value="UniProtKB-KW"/>
</dbReference>